<dbReference type="InterPro" id="IPR011701">
    <property type="entry name" value="MFS"/>
</dbReference>
<evidence type="ECO:0000256" key="1">
    <source>
        <dbReference type="ARBA" id="ARBA00004651"/>
    </source>
</evidence>
<dbReference type="InterPro" id="IPR050382">
    <property type="entry name" value="MFS_Na/Anion_cotransporter"/>
</dbReference>
<dbReference type="PROSITE" id="PS50850">
    <property type="entry name" value="MFS"/>
    <property type="match status" value="1"/>
</dbReference>
<reference evidence="9 10" key="1">
    <citation type="submission" date="2021-01" db="EMBL/GenBank/DDBJ databases">
        <title>Genomic Encyclopedia of Type Strains, Phase IV (KMG-IV): sequencing the most valuable type-strain genomes for metagenomic binning, comparative biology and taxonomic classification.</title>
        <authorList>
            <person name="Goeker M."/>
        </authorList>
    </citation>
    <scope>NUCLEOTIDE SEQUENCE [LARGE SCALE GENOMIC DNA]</scope>
    <source>
        <strain evidence="9 10">DSM 28236</strain>
    </source>
</reference>
<keyword evidence="2" id="KW-0813">Transport</keyword>
<keyword evidence="10" id="KW-1185">Reference proteome</keyword>
<evidence type="ECO:0000256" key="2">
    <source>
        <dbReference type="ARBA" id="ARBA00022448"/>
    </source>
</evidence>
<feature type="domain" description="Major facilitator superfamily (MFS) profile" evidence="8">
    <location>
        <begin position="20"/>
        <end position="420"/>
    </location>
</feature>
<comment type="subcellular location">
    <subcellularLocation>
        <location evidence="1">Cell membrane</location>
        <topology evidence="1">Multi-pass membrane protein</topology>
    </subcellularLocation>
</comment>
<accession>A0ABS2Q0N8</accession>
<dbReference type="RefSeq" id="WP_205003789.1">
    <property type="nucleotide sequence ID" value="NZ_JAFBER010000013.1"/>
</dbReference>
<dbReference type="PANTHER" id="PTHR11662">
    <property type="entry name" value="SOLUTE CARRIER FAMILY 17"/>
    <property type="match status" value="1"/>
</dbReference>
<feature type="transmembrane region" description="Helical" evidence="7">
    <location>
        <begin position="307"/>
        <end position="325"/>
    </location>
</feature>
<dbReference type="Proteomes" id="UP000808914">
    <property type="component" value="Unassembled WGS sequence"/>
</dbReference>
<gene>
    <name evidence="9" type="ORF">JOD45_002096</name>
</gene>
<feature type="transmembrane region" description="Helical" evidence="7">
    <location>
        <begin position="51"/>
        <end position="70"/>
    </location>
</feature>
<dbReference type="CDD" id="cd17319">
    <property type="entry name" value="MFS_ExuT_GudP_like"/>
    <property type="match status" value="1"/>
</dbReference>
<dbReference type="Gene3D" id="1.20.1250.20">
    <property type="entry name" value="MFS general substrate transporter like domains"/>
    <property type="match status" value="2"/>
</dbReference>
<feature type="transmembrane region" description="Helical" evidence="7">
    <location>
        <begin position="275"/>
        <end position="295"/>
    </location>
</feature>
<feature type="transmembrane region" description="Helical" evidence="7">
    <location>
        <begin position="393"/>
        <end position="415"/>
    </location>
</feature>
<comment type="caution">
    <text evidence="9">The sequence shown here is derived from an EMBL/GenBank/DDBJ whole genome shotgun (WGS) entry which is preliminary data.</text>
</comment>
<evidence type="ECO:0000313" key="9">
    <source>
        <dbReference type="EMBL" id="MBM7645871.1"/>
    </source>
</evidence>
<feature type="transmembrane region" description="Helical" evidence="7">
    <location>
        <begin position="237"/>
        <end position="255"/>
    </location>
</feature>
<keyword evidence="6 7" id="KW-0472">Membrane</keyword>
<feature type="transmembrane region" description="Helical" evidence="7">
    <location>
        <begin position="331"/>
        <end position="353"/>
    </location>
</feature>
<dbReference type="EMBL" id="JAFBER010000013">
    <property type="protein sequence ID" value="MBM7645871.1"/>
    <property type="molecule type" value="Genomic_DNA"/>
</dbReference>
<dbReference type="PIRSF" id="PIRSF002808">
    <property type="entry name" value="Hexose_phosphate_transp"/>
    <property type="match status" value="1"/>
</dbReference>
<feature type="transmembrane region" description="Helical" evidence="7">
    <location>
        <begin position="365"/>
        <end position="387"/>
    </location>
</feature>
<keyword evidence="3" id="KW-1003">Cell membrane</keyword>
<protein>
    <submittedName>
        <fullName evidence="9">Sugar phosphate permease</fullName>
    </submittedName>
</protein>
<dbReference type="PANTHER" id="PTHR11662:SF399">
    <property type="entry name" value="FI19708P1-RELATED"/>
    <property type="match status" value="1"/>
</dbReference>
<dbReference type="SUPFAM" id="SSF103473">
    <property type="entry name" value="MFS general substrate transporter"/>
    <property type="match status" value="1"/>
</dbReference>
<dbReference type="InterPro" id="IPR036259">
    <property type="entry name" value="MFS_trans_sf"/>
</dbReference>
<keyword evidence="5 7" id="KW-1133">Transmembrane helix</keyword>
<evidence type="ECO:0000259" key="8">
    <source>
        <dbReference type="PROSITE" id="PS50850"/>
    </source>
</evidence>
<feature type="transmembrane region" description="Helical" evidence="7">
    <location>
        <begin position="174"/>
        <end position="194"/>
    </location>
</feature>
<evidence type="ECO:0000313" key="10">
    <source>
        <dbReference type="Proteomes" id="UP000808914"/>
    </source>
</evidence>
<organism evidence="9 10">
    <name type="scientific">Scopulibacillus daqui</name>
    <dbReference type="NCBI Taxonomy" id="1469162"/>
    <lineage>
        <taxon>Bacteria</taxon>
        <taxon>Bacillati</taxon>
        <taxon>Bacillota</taxon>
        <taxon>Bacilli</taxon>
        <taxon>Bacillales</taxon>
        <taxon>Sporolactobacillaceae</taxon>
        <taxon>Scopulibacillus</taxon>
    </lineage>
</organism>
<keyword evidence="4 7" id="KW-0812">Transmembrane</keyword>
<evidence type="ECO:0000256" key="4">
    <source>
        <dbReference type="ARBA" id="ARBA00022692"/>
    </source>
</evidence>
<evidence type="ECO:0000256" key="7">
    <source>
        <dbReference type="SAM" id="Phobius"/>
    </source>
</evidence>
<sequence>MNGYNQKKQTEQRWKVRYTVLLLLWVCWMLSFLDRMVITIALPFIGKDFNIGAAAQGLIISAFFIGYAIFQIPGGILADKFGFRRVMSFAIGWWSLFTMLTGVIFSFPLMLACRFLFGLGEAPLPGSSYKGIATYFPSKERGTATSIQSTVNTLGPAVATIAAAAIISSFGWRPVFICIGIPGLFIGFLIWFIIKDNPSDHPKITKAELEELKEDEEFGQGQQKQNISFKEVLRKPILWQTTLIWFFFDITFWGFTSWLPSYLINVRGFSLMSTGIFSALPYLIGTVTMVFGGYLSDRFQGNRKWIFIPNVLIGAVVLYLMFQAPTNTMVITYQCIAAFFMFMAQGSFWGLVVDSLPSKIMATSSSVVNCGGSIAGFMSPFIMGLLIEASGGNYRTAFIFIAIALIISAAIALTVRSKSNNNKRNTAETIEA</sequence>
<evidence type="ECO:0000256" key="6">
    <source>
        <dbReference type="ARBA" id="ARBA00023136"/>
    </source>
</evidence>
<name>A0ABS2Q0N8_9BACL</name>
<dbReference type="InterPro" id="IPR000849">
    <property type="entry name" value="Sugar_P_transporter"/>
</dbReference>
<proteinExistence type="predicted"/>
<dbReference type="InterPro" id="IPR020846">
    <property type="entry name" value="MFS_dom"/>
</dbReference>
<feature type="transmembrane region" description="Helical" evidence="7">
    <location>
        <begin position="91"/>
        <end position="117"/>
    </location>
</feature>
<dbReference type="Pfam" id="PF07690">
    <property type="entry name" value="MFS_1"/>
    <property type="match status" value="1"/>
</dbReference>
<feature type="transmembrane region" description="Helical" evidence="7">
    <location>
        <begin position="20"/>
        <end position="45"/>
    </location>
</feature>
<evidence type="ECO:0000256" key="3">
    <source>
        <dbReference type="ARBA" id="ARBA00022475"/>
    </source>
</evidence>
<evidence type="ECO:0000256" key="5">
    <source>
        <dbReference type="ARBA" id="ARBA00022989"/>
    </source>
</evidence>